<keyword evidence="3" id="KW-1185">Reference proteome</keyword>
<dbReference type="InterPro" id="IPR034660">
    <property type="entry name" value="DinB/YfiT-like"/>
</dbReference>
<protein>
    <submittedName>
        <fullName evidence="2">DinB family protein</fullName>
    </submittedName>
</protein>
<gene>
    <name evidence="2" type="ORF">BC962_1484</name>
</gene>
<dbReference type="RefSeq" id="WP_121345340.1">
    <property type="nucleotide sequence ID" value="NZ_RBLG01000002.1"/>
</dbReference>
<dbReference type="Proteomes" id="UP000276282">
    <property type="component" value="Unassembled WGS sequence"/>
</dbReference>
<feature type="domain" description="DinB-like" evidence="1">
    <location>
        <begin position="36"/>
        <end position="164"/>
    </location>
</feature>
<evidence type="ECO:0000313" key="2">
    <source>
        <dbReference type="EMBL" id="RKS53235.1"/>
    </source>
</evidence>
<evidence type="ECO:0000259" key="1">
    <source>
        <dbReference type="Pfam" id="PF12867"/>
    </source>
</evidence>
<evidence type="ECO:0000313" key="3">
    <source>
        <dbReference type="Proteomes" id="UP000276282"/>
    </source>
</evidence>
<name>A0A495PU09_9FLAO</name>
<dbReference type="SUPFAM" id="SSF109854">
    <property type="entry name" value="DinB/YfiT-like putative metalloenzymes"/>
    <property type="match status" value="1"/>
</dbReference>
<dbReference type="InterPro" id="IPR024775">
    <property type="entry name" value="DinB-like"/>
</dbReference>
<dbReference type="Pfam" id="PF12867">
    <property type="entry name" value="DinB_2"/>
    <property type="match status" value="1"/>
</dbReference>
<dbReference type="AlphaFoldDB" id="A0A495PU09"/>
<comment type="caution">
    <text evidence="2">The sequence shown here is derived from an EMBL/GenBank/DDBJ whole genome shotgun (WGS) entry which is preliminary data.</text>
</comment>
<sequence>MTRSQLQTSEYNAFYQTYIDKLPNEDLISIMKDLKEEFVAFLQGLEEEDLKHFYAEGKWTVAQVLQHIIDTERIFQYRALTIAREDLTPLPGFDQDAYVPSSKAERRSLSSFIKEFECVRDAGIALFESLDDEMSGKFGEASNSQLTPRAAGFILAGHQKHHLLLFKTHYGL</sequence>
<dbReference type="OrthoDB" id="9793216at2"/>
<dbReference type="Gene3D" id="1.20.120.450">
    <property type="entry name" value="dinb family like domain"/>
    <property type="match status" value="1"/>
</dbReference>
<organism evidence="2 3">
    <name type="scientific">Gillisia mitskevichiae</name>
    <dbReference type="NCBI Taxonomy" id="270921"/>
    <lineage>
        <taxon>Bacteria</taxon>
        <taxon>Pseudomonadati</taxon>
        <taxon>Bacteroidota</taxon>
        <taxon>Flavobacteriia</taxon>
        <taxon>Flavobacteriales</taxon>
        <taxon>Flavobacteriaceae</taxon>
        <taxon>Gillisia</taxon>
    </lineage>
</organism>
<accession>A0A495PU09</accession>
<proteinExistence type="predicted"/>
<dbReference type="EMBL" id="RBLG01000002">
    <property type="protein sequence ID" value="RKS53235.1"/>
    <property type="molecule type" value="Genomic_DNA"/>
</dbReference>
<reference evidence="2 3" key="1">
    <citation type="submission" date="2018-10" db="EMBL/GenBank/DDBJ databases">
        <title>Genomic Encyclopedia of Archaeal and Bacterial Type Strains, Phase II (KMG-II): from individual species to whole genera.</title>
        <authorList>
            <person name="Goeker M."/>
        </authorList>
    </citation>
    <scope>NUCLEOTIDE SEQUENCE [LARGE SCALE GENOMIC DNA]</scope>
    <source>
        <strain evidence="2 3">DSM 19839</strain>
    </source>
</reference>